<dbReference type="EMBL" id="WJXW01000019">
    <property type="protein sequence ID" value="KAF9728506.1"/>
    <property type="molecule type" value="Genomic_DNA"/>
</dbReference>
<proteinExistence type="predicted"/>
<keyword evidence="2" id="KW-0808">Transferase</keyword>
<sequence>MRLALLAKARDLVRALESPRETMAKHLWAQPLRVTDIASKVGTNVPMLGRLLNHIGAMGYIKETDADTYAPTSFSNALTIPAIGDSYPFFVKGLLPATLHFPAHLAQTNYATPADVRSGAFQSALKTEKNMFEYLTTHPPLGQRFNSHMGGYRLGRSSWMHPGSYPVKERLIKGMLETNTTLLVDIGGSLGHDLQEFATRYPNEPGRLILQDLPAVIDAIQSLHPNIERTKHDFFTEQPVKAARAYYLHSILHDWPDQVCKVILKQVADAMEPGYSKLLIHENIIPGKSADSEVTAMDMMMAILLSSKERTEEEWYALLEVPELGLKISGIWQVSGAESLIECTRVGDGMA</sequence>
<keyword evidence="3" id="KW-0949">S-adenosyl-L-methionine</keyword>
<evidence type="ECO:0000313" key="6">
    <source>
        <dbReference type="EMBL" id="KAF9728506.1"/>
    </source>
</evidence>
<dbReference type="PIRSF" id="PIRSF005739">
    <property type="entry name" value="O-mtase"/>
    <property type="match status" value="1"/>
</dbReference>
<dbReference type="Proteomes" id="UP000756921">
    <property type="component" value="Unassembled WGS sequence"/>
</dbReference>
<evidence type="ECO:0000256" key="1">
    <source>
        <dbReference type="ARBA" id="ARBA00022603"/>
    </source>
</evidence>
<accession>A0A9P6G4H8</accession>
<dbReference type="SUPFAM" id="SSF46785">
    <property type="entry name" value="Winged helix' DNA-binding domain"/>
    <property type="match status" value="1"/>
</dbReference>
<evidence type="ECO:0000259" key="5">
    <source>
        <dbReference type="Pfam" id="PF00891"/>
    </source>
</evidence>
<dbReference type="InterPro" id="IPR001077">
    <property type="entry name" value="COMT_C"/>
</dbReference>
<dbReference type="GO" id="GO:0032259">
    <property type="term" value="P:methylation"/>
    <property type="evidence" value="ECO:0007669"/>
    <property type="project" value="UniProtKB-KW"/>
</dbReference>
<dbReference type="SUPFAM" id="SSF53335">
    <property type="entry name" value="S-adenosyl-L-methionine-dependent methyltransferases"/>
    <property type="match status" value="1"/>
</dbReference>
<dbReference type="InterPro" id="IPR016461">
    <property type="entry name" value="COMT-like"/>
</dbReference>
<feature type="active site" description="Proton acceptor" evidence="4">
    <location>
        <position position="253"/>
    </location>
</feature>
<evidence type="ECO:0000256" key="2">
    <source>
        <dbReference type="ARBA" id="ARBA00022679"/>
    </source>
</evidence>
<dbReference type="AlphaFoldDB" id="A0A9P6G4H8"/>
<reference evidence="6" key="1">
    <citation type="journal article" date="2020" name="Mol. Plant Microbe Interact.">
        <title>Genome Sequence of the Biocontrol Agent Coniothyrium minitans strain Conio (IMI 134523).</title>
        <authorList>
            <person name="Patel D."/>
            <person name="Shittu T.A."/>
            <person name="Baroncelli R."/>
            <person name="Muthumeenakshi S."/>
            <person name="Osborne T.H."/>
            <person name="Janganan T.K."/>
            <person name="Sreenivasaprasad S."/>
        </authorList>
    </citation>
    <scope>NUCLEOTIDE SEQUENCE</scope>
    <source>
        <strain evidence="6">Conio</strain>
    </source>
</reference>
<evidence type="ECO:0000313" key="7">
    <source>
        <dbReference type="Proteomes" id="UP000756921"/>
    </source>
</evidence>
<comment type="caution">
    <text evidence="6">The sequence shown here is derived from an EMBL/GenBank/DDBJ whole genome shotgun (WGS) entry which is preliminary data.</text>
</comment>
<dbReference type="GO" id="GO:0008171">
    <property type="term" value="F:O-methyltransferase activity"/>
    <property type="evidence" value="ECO:0007669"/>
    <property type="project" value="InterPro"/>
</dbReference>
<evidence type="ECO:0000256" key="3">
    <source>
        <dbReference type="ARBA" id="ARBA00022691"/>
    </source>
</evidence>
<keyword evidence="7" id="KW-1185">Reference proteome</keyword>
<dbReference type="PROSITE" id="PS51683">
    <property type="entry name" value="SAM_OMT_II"/>
    <property type="match status" value="1"/>
</dbReference>
<dbReference type="InterPro" id="IPR036390">
    <property type="entry name" value="WH_DNA-bd_sf"/>
</dbReference>
<dbReference type="InterPro" id="IPR036388">
    <property type="entry name" value="WH-like_DNA-bd_sf"/>
</dbReference>
<dbReference type="Gene3D" id="1.10.10.10">
    <property type="entry name" value="Winged helix-like DNA-binding domain superfamily/Winged helix DNA-binding domain"/>
    <property type="match status" value="1"/>
</dbReference>
<dbReference type="OrthoDB" id="3340390at2759"/>
<dbReference type="PANTHER" id="PTHR43712">
    <property type="entry name" value="PUTATIVE (AFU_ORTHOLOGUE AFUA_4G14580)-RELATED"/>
    <property type="match status" value="1"/>
</dbReference>
<evidence type="ECO:0000256" key="4">
    <source>
        <dbReference type="PIRSR" id="PIRSR005739-1"/>
    </source>
</evidence>
<organism evidence="6 7">
    <name type="scientific">Paraphaeosphaeria minitans</name>
    <dbReference type="NCBI Taxonomy" id="565426"/>
    <lineage>
        <taxon>Eukaryota</taxon>
        <taxon>Fungi</taxon>
        <taxon>Dikarya</taxon>
        <taxon>Ascomycota</taxon>
        <taxon>Pezizomycotina</taxon>
        <taxon>Dothideomycetes</taxon>
        <taxon>Pleosporomycetidae</taxon>
        <taxon>Pleosporales</taxon>
        <taxon>Massarineae</taxon>
        <taxon>Didymosphaeriaceae</taxon>
        <taxon>Paraphaeosphaeria</taxon>
    </lineage>
</organism>
<dbReference type="PANTHER" id="PTHR43712:SF17">
    <property type="entry name" value="O-METHYLTRANSFERASE"/>
    <property type="match status" value="1"/>
</dbReference>
<feature type="domain" description="O-methyltransferase C-terminal" evidence="5">
    <location>
        <begin position="179"/>
        <end position="320"/>
    </location>
</feature>
<dbReference type="Gene3D" id="3.40.50.150">
    <property type="entry name" value="Vaccinia Virus protein VP39"/>
    <property type="match status" value="1"/>
</dbReference>
<dbReference type="Pfam" id="PF00891">
    <property type="entry name" value="Methyltransf_2"/>
    <property type="match status" value="1"/>
</dbReference>
<name>A0A9P6G4H8_9PLEO</name>
<keyword evidence="1" id="KW-0489">Methyltransferase</keyword>
<gene>
    <name evidence="6" type="ORF">PMIN01_13334</name>
</gene>
<protein>
    <submittedName>
        <fullName evidence="6">Demethylsterigmatocystin 6-O-methyltransferase 8</fullName>
    </submittedName>
</protein>
<dbReference type="InterPro" id="IPR029063">
    <property type="entry name" value="SAM-dependent_MTases_sf"/>
</dbReference>